<dbReference type="InterPro" id="IPR024026">
    <property type="entry name" value="3'-RNA_MeTfrase_Hen1_bac"/>
</dbReference>
<dbReference type="Gene3D" id="3.30.1610.20">
    <property type="entry name" value="Hen1, N-terminal domain"/>
    <property type="match status" value="1"/>
</dbReference>
<accession>A0A2T4DU27</accession>
<dbReference type="InterPro" id="IPR024740">
    <property type="entry name" value="Hen1_N"/>
</dbReference>
<organism evidence="2 3">
    <name type="scientific">Marivirga lumbricoides</name>
    <dbReference type="NCBI Taxonomy" id="1046115"/>
    <lineage>
        <taxon>Bacteria</taxon>
        <taxon>Pseudomonadati</taxon>
        <taxon>Bacteroidota</taxon>
        <taxon>Cytophagia</taxon>
        <taxon>Cytophagales</taxon>
        <taxon>Marivirgaceae</taxon>
        <taxon>Marivirga</taxon>
    </lineage>
</organism>
<evidence type="ECO:0000313" key="2">
    <source>
        <dbReference type="EMBL" id="PTB97325.1"/>
    </source>
</evidence>
<name>A0A2T4DU27_9BACT</name>
<comment type="caution">
    <text evidence="2">The sequence shown here is derived from an EMBL/GenBank/DDBJ whole genome shotgun (WGS) entry which is preliminary data.</text>
</comment>
<dbReference type="GO" id="GO:0008168">
    <property type="term" value="F:methyltransferase activity"/>
    <property type="evidence" value="ECO:0007669"/>
    <property type="project" value="UniProtKB-KW"/>
</dbReference>
<keyword evidence="2" id="KW-0808">Transferase</keyword>
<reference evidence="2 3" key="1">
    <citation type="submission" date="2018-03" db="EMBL/GenBank/DDBJ databases">
        <title>Cross-interface Injection: A General Nanoliter Liquid Handling Method Applied to Single Cells Genome Amplification Automated Nanoliter Liquid Handling Applied to Single Cell Multiple Displacement Amplification.</title>
        <authorList>
            <person name="Yun J."/>
            <person name="Xu P."/>
            <person name="Xu J."/>
            <person name="Dai X."/>
            <person name="Wang Y."/>
            <person name="Zheng X."/>
            <person name="Cao C."/>
            <person name="Yi Q."/>
            <person name="Zhu Y."/>
            <person name="Wang L."/>
            <person name="Dong Z."/>
            <person name="Huang Y."/>
            <person name="Huang L."/>
            <person name="Du W."/>
        </authorList>
    </citation>
    <scope>NUCLEOTIDE SEQUENCE [LARGE SCALE GENOMIC DNA]</scope>
    <source>
        <strain evidence="2 3">Z-D1-2</strain>
    </source>
</reference>
<dbReference type="InterPro" id="IPR038546">
    <property type="entry name" value="Hen1_N_sf"/>
</dbReference>
<keyword evidence="2" id="KW-0489">Methyltransferase</keyword>
<gene>
    <name evidence="2" type="ORF">C9994_03310</name>
</gene>
<dbReference type="GO" id="GO:0032259">
    <property type="term" value="P:methylation"/>
    <property type="evidence" value="ECO:0007669"/>
    <property type="project" value="UniProtKB-KW"/>
</dbReference>
<protein>
    <submittedName>
        <fullName evidence="2">3' terminal RNA ribose 2'-O-methyltransferase Hen1</fullName>
    </submittedName>
</protein>
<dbReference type="NCBIfam" id="TIGR04074">
    <property type="entry name" value="bacter_Hen1"/>
    <property type="match status" value="1"/>
</dbReference>
<evidence type="ECO:0000313" key="3">
    <source>
        <dbReference type="Proteomes" id="UP000240608"/>
    </source>
</evidence>
<dbReference type="Proteomes" id="UP000240608">
    <property type="component" value="Unassembled WGS sequence"/>
</dbReference>
<dbReference type="AlphaFoldDB" id="A0A2T4DU27"/>
<dbReference type="Pfam" id="PF12623">
    <property type="entry name" value="Hen1_L"/>
    <property type="match status" value="1"/>
</dbReference>
<evidence type="ECO:0000259" key="1">
    <source>
        <dbReference type="Pfam" id="PF12623"/>
    </source>
</evidence>
<sequence length="249" mass="28200">MLLNISTTHNPATDLSFLLHKHPEKLQSVELATGKAHIFYSEATTDNCSVNLLLDINPIELVKNNRNNSSDFALAHYVNDRPYVASSFMSVAISKAFSTALNGKCSKRPELLDQVMDFEVKISVLPAPKGGELLIRRLFEPLGYEVILQRHQLDANFPEWGDSKYYTLNLKGACKLKELLSHLYVLIPVLDTNKHYWVNQSEVEKLLAKGEGWLGNHPEKEQITKRYLRGIGGLTRNALDRLIENDLEE</sequence>
<feature type="domain" description="Hen1 N-terminal" evidence="1">
    <location>
        <begin position="1"/>
        <end position="242"/>
    </location>
</feature>
<proteinExistence type="predicted"/>
<dbReference type="EMBL" id="PYVU01000017">
    <property type="protein sequence ID" value="PTB97325.1"/>
    <property type="molecule type" value="Genomic_DNA"/>
</dbReference>